<dbReference type="AlphaFoldDB" id="X1C4W4"/>
<dbReference type="EMBL" id="BART01028603">
    <property type="protein sequence ID" value="GAG91433.1"/>
    <property type="molecule type" value="Genomic_DNA"/>
</dbReference>
<organism evidence="1">
    <name type="scientific">marine sediment metagenome</name>
    <dbReference type="NCBI Taxonomy" id="412755"/>
    <lineage>
        <taxon>unclassified sequences</taxon>
        <taxon>metagenomes</taxon>
        <taxon>ecological metagenomes</taxon>
    </lineage>
</organism>
<reference evidence="1" key="1">
    <citation type="journal article" date="2014" name="Front. Microbiol.">
        <title>High frequency of phylogenetically diverse reductive dehalogenase-homologous genes in deep subseafloor sedimentary metagenomes.</title>
        <authorList>
            <person name="Kawai M."/>
            <person name="Futagami T."/>
            <person name="Toyoda A."/>
            <person name="Takaki Y."/>
            <person name="Nishi S."/>
            <person name="Hori S."/>
            <person name="Arai W."/>
            <person name="Tsubouchi T."/>
            <person name="Morono Y."/>
            <person name="Uchiyama I."/>
            <person name="Ito T."/>
            <person name="Fujiyama A."/>
            <person name="Inagaki F."/>
            <person name="Takami H."/>
        </authorList>
    </citation>
    <scope>NUCLEOTIDE SEQUENCE</scope>
    <source>
        <strain evidence="1">Expedition CK06-06</strain>
    </source>
</reference>
<sequence length="125" mass="14580">MFRTPEQQERHKIANHKWYLTHKGQSLQINREWREKLKYEILAHYCGEKSPHCVQCGEGDIDVLCVDHINGGGNRHRKRLKVDAGGEFYSWLRKQGYPEGYQALCANCNLRKGIAARRASSYRGY</sequence>
<proteinExistence type="predicted"/>
<comment type="caution">
    <text evidence="1">The sequence shown here is derived from an EMBL/GenBank/DDBJ whole genome shotgun (WGS) entry which is preliminary data.</text>
</comment>
<protein>
    <submittedName>
        <fullName evidence="1">Uncharacterized protein</fullName>
    </submittedName>
</protein>
<accession>X1C4W4</accession>
<gene>
    <name evidence="1" type="ORF">S01H4_50387</name>
</gene>
<evidence type="ECO:0000313" key="1">
    <source>
        <dbReference type="EMBL" id="GAG91433.1"/>
    </source>
</evidence>
<name>X1C4W4_9ZZZZ</name>